<protein>
    <submittedName>
        <fullName evidence="13">Sodium:proton antiporter</fullName>
    </submittedName>
</protein>
<evidence type="ECO:0000256" key="5">
    <source>
        <dbReference type="ARBA" id="ARBA00022692"/>
    </source>
</evidence>
<sequence length="412" mass="43731">MSVPSFLALTACLLLVAKGAGWLCQRVRLPSVLGQLLVGVLIGPSFLHLVAPNELISSFANIGVIILMFLAGMETDMQQMRQVGVAAFVSASLGVIVPFLAGTFFSLALGYTLPVSLFLGTLLTATSVSISAQTLKDLGKLITKEGATILGAAVIDDVLGLIVLSVILAFTLGQNPTWGIVKMLLYFPIAYLLGHYGFPLLSRWLPRLLALEARIGLVLALVLLYAWSAESLGNVAAITGAYIAGILVSRTDMKAWVHDGLSKLGYAFFIPLFFVYVGIEANFNSIGQIAVLPLLAFIGVALITKVLGCGGGALLCRFRPHEALVVGVGMISRGEVALITATIGLQTKLIDTSLFSVVILITLVTTLVTPLLLKLTYLLPAHQSFDDPLSALSEQLLPGQEAVALQEENHVH</sequence>
<keyword evidence="4" id="KW-0050">Antiport</keyword>
<keyword evidence="8" id="KW-0406">Ion transport</keyword>
<feature type="transmembrane region" description="Helical" evidence="11">
    <location>
        <begin position="208"/>
        <end position="226"/>
    </location>
</feature>
<keyword evidence="9 11" id="KW-0472">Membrane</keyword>
<dbReference type="PANTHER" id="PTHR43562:SF3">
    <property type="entry name" value="SODIUM ION_PROTON EXCHANGER (EUROFUNG)"/>
    <property type="match status" value="1"/>
</dbReference>
<comment type="caution">
    <text evidence="13">The sequence shown here is derived from an EMBL/GenBank/DDBJ whole genome shotgun (WGS) entry which is preliminary data.</text>
</comment>
<dbReference type="GO" id="GO:1902600">
    <property type="term" value="P:proton transmembrane transport"/>
    <property type="evidence" value="ECO:0007669"/>
    <property type="project" value="InterPro"/>
</dbReference>
<evidence type="ECO:0000256" key="7">
    <source>
        <dbReference type="ARBA" id="ARBA00023053"/>
    </source>
</evidence>
<dbReference type="EMBL" id="BNJK01000001">
    <property type="protein sequence ID" value="GHO90248.1"/>
    <property type="molecule type" value="Genomic_DNA"/>
</dbReference>
<feature type="transmembrane region" description="Helical" evidence="11">
    <location>
        <begin position="353"/>
        <end position="373"/>
    </location>
</feature>
<keyword evidence="3" id="KW-0813">Transport</keyword>
<feature type="transmembrane region" description="Helical" evidence="11">
    <location>
        <begin position="50"/>
        <end position="71"/>
    </location>
</feature>
<keyword evidence="14" id="KW-1185">Reference proteome</keyword>
<dbReference type="GO" id="GO:0015297">
    <property type="term" value="F:antiporter activity"/>
    <property type="evidence" value="ECO:0007669"/>
    <property type="project" value="UniProtKB-KW"/>
</dbReference>
<feature type="transmembrane region" description="Helical" evidence="11">
    <location>
        <begin position="291"/>
        <end position="316"/>
    </location>
</feature>
<keyword evidence="6 11" id="KW-1133">Transmembrane helix</keyword>
<keyword evidence="7" id="KW-0915">Sodium</keyword>
<reference evidence="13" key="1">
    <citation type="submission" date="2020-10" db="EMBL/GenBank/DDBJ databases">
        <title>Taxonomic study of unclassified bacteria belonging to the class Ktedonobacteria.</title>
        <authorList>
            <person name="Yabe S."/>
            <person name="Wang C.M."/>
            <person name="Zheng Y."/>
            <person name="Sakai Y."/>
            <person name="Cavaletti L."/>
            <person name="Monciardini P."/>
            <person name="Donadio S."/>
        </authorList>
    </citation>
    <scope>NUCLEOTIDE SEQUENCE</scope>
    <source>
        <strain evidence="13">ID150040</strain>
    </source>
</reference>
<dbReference type="GO" id="GO:0016020">
    <property type="term" value="C:membrane"/>
    <property type="evidence" value="ECO:0007669"/>
    <property type="project" value="UniProtKB-SubCell"/>
</dbReference>
<evidence type="ECO:0000259" key="12">
    <source>
        <dbReference type="Pfam" id="PF00999"/>
    </source>
</evidence>
<comment type="similarity">
    <text evidence="2">Belongs to the monovalent cation:proton antiporter 2 (CPA2) transporter (TC 2.A.37) family.</text>
</comment>
<accession>A0A8J3MZA7</accession>
<evidence type="ECO:0000256" key="2">
    <source>
        <dbReference type="ARBA" id="ARBA00005551"/>
    </source>
</evidence>
<evidence type="ECO:0000256" key="9">
    <source>
        <dbReference type="ARBA" id="ARBA00023136"/>
    </source>
</evidence>
<evidence type="ECO:0000256" key="10">
    <source>
        <dbReference type="ARBA" id="ARBA00023201"/>
    </source>
</evidence>
<evidence type="ECO:0000313" key="14">
    <source>
        <dbReference type="Proteomes" id="UP000597444"/>
    </source>
</evidence>
<evidence type="ECO:0000256" key="6">
    <source>
        <dbReference type="ARBA" id="ARBA00022989"/>
    </source>
</evidence>
<dbReference type="InterPro" id="IPR006153">
    <property type="entry name" value="Cation/H_exchanger_TM"/>
</dbReference>
<dbReference type="GO" id="GO:0006814">
    <property type="term" value="P:sodium ion transport"/>
    <property type="evidence" value="ECO:0007669"/>
    <property type="project" value="UniProtKB-KW"/>
</dbReference>
<feature type="transmembrane region" description="Helical" evidence="11">
    <location>
        <begin position="232"/>
        <end position="249"/>
    </location>
</feature>
<dbReference type="InterPro" id="IPR038770">
    <property type="entry name" value="Na+/solute_symporter_sf"/>
</dbReference>
<dbReference type="PANTHER" id="PTHR43562">
    <property type="entry name" value="NAPA-TYPE SODIUM/HYDROGEN ANTIPORTER"/>
    <property type="match status" value="1"/>
</dbReference>
<organism evidence="13 14">
    <name type="scientific">Reticulibacter mediterranei</name>
    <dbReference type="NCBI Taxonomy" id="2778369"/>
    <lineage>
        <taxon>Bacteria</taxon>
        <taxon>Bacillati</taxon>
        <taxon>Chloroflexota</taxon>
        <taxon>Ktedonobacteria</taxon>
        <taxon>Ktedonobacterales</taxon>
        <taxon>Reticulibacteraceae</taxon>
        <taxon>Reticulibacter</taxon>
    </lineage>
</organism>
<keyword evidence="10" id="KW-0739">Sodium transport</keyword>
<dbReference type="AlphaFoldDB" id="A0A8J3MZA7"/>
<evidence type="ECO:0000256" key="8">
    <source>
        <dbReference type="ARBA" id="ARBA00023065"/>
    </source>
</evidence>
<evidence type="ECO:0000256" key="4">
    <source>
        <dbReference type="ARBA" id="ARBA00022449"/>
    </source>
</evidence>
<dbReference type="Pfam" id="PF00999">
    <property type="entry name" value="Na_H_Exchanger"/>
    <property type="match status" value="1"/>
</dbReference>
<dbReference type="Proteomes" id="UP000597444">
    <property type="component" value="Unassembled WGS sequence"/>
</dbReference>
<gene>
    <name evidence="13" type="ORF">KSF_002960</name>
</gene>
<feature type="transmembrane region" description="Helical" evidence="11">
    <location>
        <begin position="261"/>
        <end position="279"/>
    </location>
</feature>
<feature type="transmembrane region" description="Helical" evidence="11">
    <location>
        <begin position="147"/>
        <end position="171"/>
    </location>
</feature>
<name>A0A8J3MZA7_9CHLR</name>
<feature type="transmembrane region" description="Helical" evidence="11">
    <location>
        <begin position="83"/>
        <end position="109"/>
    </location>
</feature>
<feature type="transmembrane region" description="Helical" evidence="11">
    <location>
        <begin position="183"/>
        <end position="201"/>
    </location>
</feature>
<dbReference type="Gene3D" id="1.20.1530.20">
    <property type="match status" value="1"/>
</dbReference>
<feature type="transmembrane region" description="Helical" evidence="11">
    <location>
        <begin position="115"/>
        <end position="135"/>
    </location>
</feature>
<evidence type="ECO:0000313" key="13">
    <source>
        <dbReference type="EMBL" id="GHO90248.1"/>
    </source>
</evidence>
<feature type="transmembrane region" description="Helical" evidence="11">
    <location>
        <begin position="323"/>
        <end position="347"/>
    </location>
</feature>
<evidence type="ECO:0000256" key="3">
    <source>
        <dbReference type="ARBA" id="ARBA00022448"/>
    </source>
</evidence>
<feature type="domain" description="Cation/H+ exchanger transmembrane" evidence="12">
    <location>
        <begin position="16"/>
        <end position="374"/>
    </location>
</feature>
<comment type="subcellular location">
    <subcellularLocation>
        <location evidence="1">Membrane</location>
        <topology evidence="1">Multi-pass membrane protein</topology>
    </subcellularLocation>
</comment>
<evidence type="ECO:0000256" key="11">
    <source>
        <dbReference type="SAM" id="Phobius"/>
    </source>
</evidence>
<dbReference type="RefSeq" id="WP_220201228.1">
    <property type="nucleotide sequence ID" value="NZ_BNJK01000001.1"/>
</dbReference>
<proteinExistence type="inferred from homology"/>
<keyword evidence="5 11" id="KW-0812">Transmembrane</keyword>
<evidence type="ECO:0000256" key="1">
    <source>
        <dbReference type="ARBA" id="ARBA00004141"/>
    </source>
</evidence>